<evidence type="ECO:0000313" key="2">
    <source>
        <dbReference type="EMBL" id="GFT08057.1"/>
    </source>
</evidence>
<accession>A0A8X6TGS8</accession>
<keyword evidence="1" id="KW-1133">Transmembrane helix</keyword>
<evidence type="ECO:0000313" key="3">
    <source>
        <dbReference type="Proteomes" id="UP000887013"/>
    </source>
</evidence>
<dbReference type="Proteomes" id="UP000887013">
    <property type="component" value="Unassembled WGS sequence"/>
</dbReference>
<feature type="transmembrane region" description="Helical" evidence="1">
    <location>
        <begin position="39"/>
        <end position="62"/>
    </location>
</feature>
<name>A0A8X6TGS8_NEPPI</name>
<keyword evidence="1" id="KW-0472">Membrane</keyword>
<evidence type="ECO:0000256" key="1">
    <source>
        <dbReference type="SAM" id="Phobius"/>
    </source>
</evidence>
<sequence length="107" mass="12080">MLKWLRKPTSVMVSVHLVSGFLSKSWDQFFTEPHHEGPIVLWLNALTFGYVLTLLASVQVGLGNQSVKMDWFGWCEVGMVGCSVDSLKMQIFGYLLTILKNVVSYSH</sequence>
<reference evidence="2" key="1">
    <citation type="submission" date="2020-08" db="EMBL/GenBank/DDBJ databases">
        <title>Multicomponent nature underlies the extraordinary mechanical properties of spider dragline silk.</title>
        <authorList>
            <person name="Kono N."/>
            <person name="Nakamura H."/>
            <person name="Mori M."/>
            <person name="Yoshida Y."/>
            <person name="Ohtoshi R."/>
            <person name="Malay A.D."/>
            <person name="Moran D.A.P."/>
            <person name="Tomita M."/>
            <person name="Numata K."/>
            <person name="Arakawa K."/>
        </authorList>
    </citation>
    <scope>NUCLEOTIDE SEQUENCE</scope>
</reference>
<organism evidence="2 3">
    <name type="scientific">Nephila pilipes</name>
    <name type="common">Giant wood spider</name>
    <name type="synonym">Nephila maculata</name>
    <dbReference type="NCBI Taxonomy" id="299642"/>
    <lineage>
        <taxon>Eukaryota</taxon>
        <taxon>Metazoa</taxon>
        <taxon>Ecdysozoa</taxon>
        <taxon>Arthropoda</taxon>
        <taxon>Chelicerata</taxon>
        <taxon>Arachnida</taxon>
        <taxon>Araneae</taxon>
        <taxon>Araneomorphae</taxon>
        <taxon>Entelegynae</taxon>
        <taxon>Araneoidea</taxon>
        <taxon>Nephilidae</taxon>
        <taxon>Nephila</taxon>
    </lineage>
</organism>
<proteinExistence type="predicted"/>
<keyword evidence="3" id="KW-1185">Reference proteome</keyword>
<dbReference type="AlphaFoldDB" id="A0A8X6TGS8"/>
<comment type="caution">
    <text evidence="2">The sequence shown here is derived from an EMBL/GenBank/DDBJ whole genome shotgun (WGS) entry which is preliminary data.</text>
</comment>
<protein>
    <submittedName>
        <fullName evidence="2">Uncharacterized protein</fullName>
    </submittedName>
</protein>
<dbReference type="EMBL" id="BMAW01008323">
    <property type="protein sequence ID" value="GFT08057.1"/>
    <property type="molecule type" value="Genomic_DNA"/>
</dbReference>
<keyword evidence="1" id="KW-0812">Transmembrane</keyword>
<gene>
    <name evidence="2" type="ORF">NPIL_700121</name>
</gene>